<dbReference type="Proteomes" id="UP000292507">
    <property type="component" value="Unassembled WGS sequence"/>
</dbReference>
<keyword evidence="1" id="KW-0805">Transcription regulation</keyword>
<keyword evidence="3" id="KW-0804">Transcription</keyword>
<evidence type="ECO:0000256" key="3">
    <source>
        <dbReference type="ARBA" id="ARBA00023163"/>
    </source>
</evidence>
<sequence>MARPFRQQIDEGILDRAAALFARRGFAKTSLQDVADAVGLSKAGLLHHFPSKDALHEAVLAQAEAKARGVLDEVGPLPFGEARDRRAVDVVLDVALAHPGLVALMLAPVLQADADPGAGKGASGAALAAFGVDLETSDPERLVRVLGALGALAVLSLAAHHEGQTTAWRAHVAATCFDALGHRRPGAERPSSDQVEA</sequence>
<accession>A0A4Q7YBM7</accession>
<name>A0A4Q7YBM7_9ACTN</name>
<dbReference type="InterPro" id="IPR001647">
    <property type="entry name" value="HTH_TetR"/>
</dbReference>
<feature type="domain" description="HTH tetR-type" evidence="5">
    <location>
        <begin position="7"/>
        <end position="67"/>
    </location>
</feature>
<evidence type="ECO:0000313" key="7">
    <source>
        <dbReference type="Proteomes" id="UP000292507"/>
    </source>
</evidence>
<dbReference type="Gene3D" id="1.10.357.10">
    <property type="entry name" value="Tetracycline Repressor, domain 2"/>
    <property type="match status" value="1"/>
</dbReference>
<dbReference type="AlphaFoldDB" id="A0A4Q7YBM7"/>
<dbReference type="PROSITE" id="PS50977">
    <property type="entry name" value="HTH_TETR_2"/>
    <property type="match status" value="1"/>
</dbReference>
<protein>
    <submittedName>
        <fullName evidence="6">TetR family transcriptional regulator</fullName>
    </submittedName>
</protein>
<gene>
    <name evidence="6" type="ORF">BKA19_4239</name>
</gene>
<keyword evidence="2 4" id="KW-0238">DNA-binding</keyword>
<dbReference type="Pfam" id="PF00440">
    <property type="entry name" value="TetR_N"/>
    <property type="match status" value="1"/>
</dbReference>
<dbReference type="PANTHER" id="PTHR30055">
    <property type="entry name" value="HTH-TYPE TRANSCRIPTIONAL REGULATOR RUTR"/>
    <property type="match status" value="1"/>
</dbReference>
<dbReference type="PANTHER" id="PTHR30055:SF234">
    <property type="entry name" value="HTH-TYPE TRANSCRIPTIONAL REGULATOR BETI"/>
    <property type="match status" value="1"/>
</dbReference>
<dbReference type="GO" id="GO:0000976">
    <property type="term" value="F:transcription cis-regulatory region binding"/>
    <property type="evidence" value="ECO:0007669"/>
    <property type="project" value="TreeGrafter"/>
</dbReference>
<dbReference type="EMBL" id="SHKV01000001">
    <property type="protein sequence ID" value="RZU34470.1"/>
    <property type="molecule type" value="Genomic_DNA"/>
</dbReference>
<feature type="DNA-binding region" description="H-T-H motif" evidence="4">
    <location>
        <begin position="30"/>
        <end position="49"/>
    </location>
</feature>
<keyword evidence="7" id="KW-1185">Reference proteome</keyword>
<dbReference type="SUPFAM" id="SSF46689">
    <property type="entry name" value="Homeodomain-like"/>
    <property type="match status" value="1"/>
</dbReference>
<evidence type="ECO:0000256" key="1">
    <source>
        <dbReference type="ARBA" id="ARBA00023015"/>
    </source>
</evidence>
<evidence type="ECO:0000256" key="2">
    <source>
        <dbReference type="ARBA" id="ARBA00023125"/>
    </source>
</evidence>
<dbReference type="GO" id="GO:0003700">
    <property type="term" value="F:DNA-binding transcription factor activity"/>
    <property type="evidence" value="ECO:0007669"/>
    <property type="project" value="TreeGrafter"/>
</dbReference>
<comment type="caution">
    <text evidence="6">The sequence shown here is derived from an EMBL/GenBank/DDBJ whole genome shotgun (WGS) entry which is preliminary data.</text>
</comment>
<dbReference type="OrthoDB" id="7505659at2"/>
<dbReference type="PRINTS" id="PR00455">
    <property type="entry name" value="HTHTETR"/>
</dbReference>
<dbReference type="InterPro" id="IPR050109">
    <property type="entry name" value="HTH-type_TetR-like_transc_reg"/>
</dbReference>
<evidence type="ECO:0000313" key="6">
    <source>
        <dbReference type="EMBL" id="RZU34470.1"/>
    </source>
</evidence>
<organism evidence="6 7">
    <name type="scientific">Blastococcus saxobsidens</name>
    <dbReference type="NCBI Taxonomy" id="138336"/>
    <lineage>
        <taxon>Bacteria</taxon>
        <taxon>Bacillati</taxon>
        <taxon>Actinomycetota</taxon>
        <taxon>Actinomycetes</taxon>
        <taxon>Geodermatophilales</taxon>
        <taxon>Geodermatophilaceae</taxon>
        <taxon>Blastococcus</taxon>
    </lineage>
</organism>
<dbReference type="InterPro" id="IPR009057">
    <property type="entry name" value="Homeodomain-like_sf"/>
</dbReference>
<dbReference type="RefSeq" id="WP_104528732.1">
    <property type="nucleotide sequence ID" value="NZ_POQT01000017.1"/>
</dbReference>
<evidence type="ECO:0000259" key="5">
    <source>
        <dbReference type="PROSITE" id="PS50977"/>
    </source>
</evidence>
<reference evidence="6 7" key="1">
    <citation type="submission" date="2019-02" db="EMBL/GenBank/DDBJ databases">
        <title>Sequencing the genomes of 1000 actinobacteria strains.</title>
        <authorList>
            <person name="Klenk H.-P."/>
        </authorList>
    </citation>
    <scope>NUCLEOTIDE SEQUENCE [LARGE SCALE GENOMIC DNA]</scope>
    <source>
        <strain evidence="6 7">DSM 44509</strain>
    </source>
</reference>
<proteinExistence type="predicted"/>
<evidence type="ECO:0000256" key="4">
    <source>
        <dbReference type="PROSITE-ProRule" id="PRU00335"/>
    </source>
</evidence>